<reference evidence="10 11" key="1">
    <citation type="journal article" date="2019" name="Int. J. Syst. Evol. Microbiol.">
        <title>The Global Catalogue of Microorganisms (GCM) 10K type strain sequencing project: providing services to taxonomists for standard genome sequencing and annotation.</title>
        <authorList>
            <consortium name="The Broad Institute Genomics Platform"/>
            <consortium name="The Broad Institute Genome Sequencing Center for Infectious Disease"/>
            <person name="Wu L."/>
            <person name="Ma J."/>
        </authorList>
    </citation>
    <scope>NUCLEOTIDE SEQUENCE [LARGE SCALE GENOMIC DNA]</scope>
    <source>
        <strain evidence="10 11">JCM 6833</strain>
    </source>
</reference>
<keyword evidence="5 8" id="KW-0472">Membrane</keyword>
<evidence type="ECO:0000256" key="5">
    <source>
        <dbReference type="ARBA" id="ARBA00023136"/>
    </source>
</evidence>
<feature type="transmembrane region" description="Helical" evidence="8">
    <location>
        <begin position="139"/>
        <end position="158"/>
    </location>
</feature>
<evidence type="ECO:0000256" key="4">
    <source>
        <dbReference type="ARBA" id="ARBA00022989"/>
    </source>
</evidence>
<feature type="transmembrane region" description="Helical" evidence="8">
    <location>
        <begin position="458"/>
        <end position="484"/>
    </location>
</feature>
<evidence type="ECO:0000256" key="1">
    <source>
        <dbReference type="ARBA" id="ARBA00004651"/>
    </source>
</evidence>
<comment type="similarity">
    <text evidence="6">Belongs to the YccS/YhfK family.</text>
</comment>
<evidence type="ECO:0000256" key="8">
    <source>
        <dbReference type="SAM" id="Phobius"/>
    </source>
</evidence>
<keyword evidence="3 8" id="KW-0812">Transmembrane</keyword>
<gene>
    <name evidence="10" type="ORF">GCM10010411_64330</name>
</gene>
<dbReference type="EMBL" id="BAAATD010000009">
    <property type="protein sequence ID" value="GAA2619676.1"/>
    <property type="molecule type" value="Genomic_DNA"/>
</dbReference>
<evidence type="ECO:0000259" key="9">
    <source>
        <dbReference type="Pfam" id="PF13515"/>
    </source>
</evidence>
<feature type="region of interest" description="Disordered" evidence="7">
    <location>
        <begin position="664"/>
        <end position="685"/>
    </location>
</feature>
<feature type="domain" description="Integral membrane bound transporter" evidence="9">
    <location>
        <begin position="415"/>
        <end position="538"/>
    </location>
</feature>
<proteinExistence type="inferred from homology"/>
<accession>A0ABN3Q8Y4</accession>
<feature type="transmembrane region" description="Helical" evidence="8">
    <location>
        <begin position="73"/>
        <end position="92"/>
    </location>
</feature>
<dbReference type="Proteomes" id="UP001501509">
    <property type="component" value="Unassembled WGS sequence"/>
</dbReference>
<feature type="transmembrane region" description="Helical" evidence="8">
    <location>
        <begin position="104"/>
        <end position="127"/>
    </location>
</feature>
<name>A0ABN3Q8Y4_9ACTN</name>
<keyword evidence="2" id="KW-1003">Cell membrane</keyword>
<dbReference type="PANTHER" id="PTHR30509:SF9">
    <property type="entry name" value="MULTIDRUG RESISTANCE PROTEIN MDTO"/>
    <property type="match status" value="1"/>
</dbReference>
<feature type="transmembrane region" description="Helical" evidence="8">
    <location>
        <begin position="526"/>
        <end position="544"/>
    </location>
</feature>
<evidence type="ECO:0000256" key="3">
    <source>
        <dbReference type="ARBA" id="ARBA00022692"/>
    </source>
</evidence>
<feature type="transmembrane region" description="Helical" evidence="8">
    <location>
        <begin position="20"/>
        <end position="37"/>
    </location>
</feature>
<feature type="compositionally biased region" description="Basic and acidic residues" evidence="7">
    <location>
        <begin position="675"/>
        <end position="685"/>
    </location>
</feature>
<protein>
    <recommendedName>
        <fullName evidence="9">Integral membrane bound transporter domain-containing protein</fullName>
    </recommendedName>
</protein>
<evidence type="ECO:0000313" key="11">
    <source>
        <dbReference type="Proteomes" id="UP001501509"/>
    </source>
</evidence>
<evidence type="ECO:0000256" key="2">
    <source>
        <dbReference type="ARBA" id="ARBA00022475"/>
    </source>
</evidence>
<dbReference type="PANTHER" id="PTHR30509">
    <property type="entry name" value="P-HYDROXYBENZOIC ACID EFFLUX PUMP SUBUNIT-RELATED"/>
    <property type="match status" value="1"/>
</dbReference>
<keyword evidence="4 8" id="KW-1133">Transmembrane helix</keyword>
<feature type="transmembrane region" description="Helical" evidence="8">
    <location>
        <begin position="406"/>
        <end position="423"/>
    </location>
</feature>
<dbReference type="InterPro" id="IPR049453">
    <property type="entry name" value="Memb_transporter_dom"/>
</dbReference>
<evidence type="ECO:0000256" key="7">
    <source>
        <dbReference type="SAM" id="MobiDB-lite"/>
    </source>
</evidence>
<dbReference type="Pfam" id="PF13515">
    <property type="entry name" value="FUSC_2"/>
    <property type="match status" value="1"/>
</dbReference>
<comment type="caution">
    <text evidence="10">The sequence shown here is derived from an EMBL/GenBank/DDBJ whole genome shotgun (WGS) entry which is preliminary data.</text>
</comment>
<comment type="subcellular location">
    <subcellularLocation>
        <location evidence="1">Cell membrane</location>
        <topology evidence="1">Multi-pass membrane protein</topology>
    </subcellularLocation>
</comment>
<dbReference type="RefSeq" id="WP_344546227.1">
    <property type="nucleotide sequence ID" value="NZ_BAAATD010000009.1"/>
</dbReference>
<evidence type="ECO:0000313" key="10">
    <source>
        <dbReference type="EMBL" id="GAA2619676.1"/>
    </source>
</evidence>
<keyword evidence="11" id="KW-1185">Reference proteome</keyword>
<organism evidence="10 11">
    <name type="scientific">Actinomadura fulvescens</name>
    <dbReference type="NCBI Taxonomy" id="46160"/>
    <lineage>
        <taxon>Bacteria</taxon>
        <taxon>Bacillati</taxon>
        <taxon>Actinomycetota</taxon>
        <taxon>Actinomycetes</taxon>
        <taxon>Streptosporangiales</taxon>
        <taxon>Thermomonosporaceae</taxon>
        <taxon>Actinomadura</taxon>
    </lineage>
</organism>
<evidence type="ECO:0000256" key="6">
    <source>
        <dbReference type="ARBA" id="ARBA00043993"/>
    </source>
</evidence>
<sequence length="763" mass="81164">MDTVLRGAREAYAKIEGRAAPFYGVASSLAMAIPLLVGSLTGHAAQGSVIALGAYLVTLRAPEGPYGARARNLAAATIVVATGATIGGYLSGHTWLAVAVVPPIVALGSAVGWIGPTAGLAVLLTAVRPRAEDVTFNGFLELLGGVLVCVLLLLPWPARRLRPLRTALSEAIDAVAEALDAVAEDVGAPDASALNAVDLTNPGLAAVARKPDWEERRRAAARALTAARTTYGLYRAGRGGQKEPTRPERLIEVLARIMQETVALRALVEAARRRPPERDWEMEVHVAITALAARLRLLAEATESTGQTPLGSVESAAIRRLGRQSEAIRRAGLAGDDDLVSAALIGQICRSIERIASSMESARRVIAGGLRMRLGPPRSIGAPDAASVWSRAGTAVRTRSPTFRQIMRVSVAVAVAMALAAALKLPHGHWMTITVMTSMRGTYNDTVEHLVQRVGGTAVGCAIAAVLLALTPGQIAATAVLFAFGLVAFTLRSVNFTHWAMFGTPLAMMLMDFSAPSDWTAAGERIGLTFAGAVLAVLAIRVLWPTGYAERLPVQLEHLLSVHADLVRATAAVVEDEHERLPHDKITAAEQATEAVTEARNRLAKERVPDAERIACLRAAAGAAARVRDQLIAVSQVPHEPEIDSGPVPEILNRVADHLEEAAATLDDPPGSDPEDGRSGPDQRLDQEFADLDRYLSRVTRRRRAEIEEGVERDVFTPLRQALMQLSGVRYTLRSLRGDATELIDSALDASRPGQPVADTSAR</sequence>